<dbReference type="PROSITE" id="PS50199">
    <property type="entry name" value="ZF_RANBP2_2"/>
    <property type="match status" value="1"/>
</dbReference>
<evidence type="ECO:0000313" key="8">
    <source>
        <dbReference type="EMBL" id="CAK0864952.1"/>
    </source>
</evidence>
<evidence type="ECO:0000256" key="5">
    <source>
        <dbReference type="SAM" id="Coils"/>
    </source>
</evidence>
<organism evidence="8 9">
    <name type="scientific">Prorocentrum cordatum</name>
    <dbReference type="NCBI Taxonomy" id="2364126"/>
    <lineage>
        <taxon>Eukaryota</taxon>
        <taxon>Sar</taxon>
        <taxon>Alveolata</taxon>
        <taxon>Dinophyceae</taxon>
        <taxon>Prorocentrales</taxon>
        <taxon>Prorocentraceae</taxon>
        <taxon>Prorocentrum</taxon>
    </lineage>
</organism>
<evidence type="ECO:0000256" key="6">
    <source>
        <dbReference type="SAM" id="MobiDB-lite"/>
    </source>
</evidence>
<feature type="domain" description="RanBP2-type" evidence="7">
    <location>
        <begin position="8"/>
        <end position="37"/>
    </location>
</feature>
<dbReference type="InterPro" id="IPR036443">
    <property type="entry name" value="Znf_RanBP2_sf"/>
</dbReference>
<evidence type="ECO:0000313" key="9">
    <source>
        <dbReference type="Proteomes" id="UP001189429"/>
    </source>
</evidence>
<evidence type="ECO:0000256" key="3">
    <source>
        <dbReference type="ARBA" id="ARBA00022833"/>
    </source>
</evidence>
<feature type="region of interest" description="Disordered" evidence="6">
    <location>
        <begin position="600"/>
        <end position="639"/>
    </location>
</feature>
<keyword evidence="9" id="KW-1185">Reference proteome</keyword>
<sequence length="914" mass="101838">MAPRSKSRDGGWACSGCKTRNGAGYDFCWKCWKVRDSAKTANHGATSTQDDADADDATKAKLKKLRVHLAELRKHAEDPDLAKHVQGNIDIVQEEVDELQAAVDNGSDIPRCFSECKLVRERNKTQAQRERTQERVEKLEEEIKEAQEKLEKEKALLARQDEKLQKQNARIEELSVPKEGKGWGAAVSFLEQAKKCLREQETDTNIAEALKHAQQQHTAEEERAAAAAAAAAAKREADAAREAAQDKQQRNKRRAEEEFKQKLVSFPQNADVAQITKVMHEAGCTAEQIERHRPHLLPLLAGMQPDTSLTISKSMWTGFCTISTNPTGTLERTMRATRYTHKYRTVMAKELQANEHSISCVIQRMQKEGWRPGTVPSVRTARGGWRAQVPLATARPNNMSYARGPDTRGDSPRESKGRRAKGRMQAIGKEGATAGTAYLWDSEGTPRNFTTAAAGAGKYWIQGGDVDMDPAELQHIGVINRMEGVIAFDTSRGSRVTLGEARCRDYFIIPKTLLDGPPHEAAQDQYNMSEEVDRCGGNLGNTHEEHSSKYPNYVGQDGQEGKGHLVCAQNNAKGILGKDSIEPLLERDYLAWRAVPNQEEGNVDAMGEQENSDNLDELSHTGRRVEGDTTSLPENTPRRTPAVLGLTASQDCPLVGAEAAGERRRPTGRGRRTDIDWGRVAITAAWIDAEHITQRDLHYVDSVAKLMWETNRMPYARRWGAANKRAHDWARRGGSRERAARPQALYCEAARADGHHHEGTYFGLIKCFEWGTQRKVREASQRWGANPSIMRTDRKLYSVGRHSVLDGGYTEGKAGQRGIEADSWHIPFGRKMVIILELDRLAYQVFWANTRLFVEDRAAATYGRHEHVGEDHPQPIAAVSYRFETTLDMAVSSGTEAKTATLASSAAGRDRINK</sequence>
<dbReference type="PROSITE" id="PS01358">
    <property type="entry name" value="ZF_RANBP2_1"/>
    <property type="match status" value="1"/>
</dbReference>
<reference evidence="8" key="1">
    <citation type="submission" date="2023-10" db="EMBL/GenBank/DDBJ databases">
        <authorList>
            <person name="Chen Y."/>
            <person name="Shah S."/>
            <person name="Dougan E. K."/>
            <person name="Thang M."/>
            <person name="Chan C."/>
        </authorList>
    </citation>
    <scope>NUCLEOTIDE SEQUENCE [LARGE SCALE GENOMIC DNA]</scope>
</reference>
<feature type="coiled-coil region" evidence="5">
    <location>
        <begin position="82"/>
        <end position="170"/>
    </location>
</feature>
<feature type="compositionally biased region" description="Basic and acidic residues" evidence="6">
    <location>
        <begin position="233"/>
        <end position="261"/>
    </location>
</feature>
<evidence type="ECO:0000256" key="4">
    <source>
        <dbReference type="PROSITE-ProRule" id="PRU00322"/>
    </source>
</evidence>
<feature type="compositionally biased region" description="Basic and acidic residues" evidence="6">
    <location>
        <begin position="405"/>
        <end position="417"/>
    </location>
</feature>
<keyword evidence="3" id="KW-0862">Zinc</keyword>
<protein>
    <recommendedName>
        <fullName evidence="7">RanBP2-type domain-containing protein</fullName>
    </recommendedName>
</protein>
<dbReference type="EMBL" id="CAUYUJ010016408">
    <property type="protein sequence ID" value="CAK0864952.1"/>
    <property type="molecule type" value="Genomic_DNA"/>
</dbReference>
<feature type="region of interest" description="Disordered" evidence="6">
    <location>
        <begin position="396"/>
        <end position="426"/>
    </location>
</feature>
<proteinExistence type="predicted"/>
<evidence type="ECO:0000256" key="1">
    <source>
        <dbReference type="ARBA" id="ARBA00022723"/>
    </source>
</evidence>
<feature type="region of interest" description="Disordered" evidence="6">
    <location>
        <begin position="215"/>
        <end position="262"/>
    </location>
</feature>
<feature type="compositionally biased region" description="Basic and acidic residues" evidence="6">
    <location>
        <begin position="617"/>
        <end position="627"/>
    </location>
</feature>
<dbReference type="InterPro" id="IPR001876">
    <property type="entry name" value="Znf_RanBP2"/>
</dbReference>
<name>A0ABN9V0C4_9DINO</name>
<evidence type="ECO:0000259" key="7">
    <source>
        <dbReference type="PROSITE" id="PS50199"/>
    </source>
</evidence>
<keyword evidence="5" id="KW-0175">Coiled coil</keyword>
<dbReference type="SUPFAM" id="SSF90209">
    <property type="entry name" value="Ran binding protein zinc finger-like"/>
    <property type="match status" value="1"/>
</dbReference>
<feature type="non-terminal residue" evidence="8">
    <location>
        <position position="914"/>
    </location>
</feature>
<gene>
    <name evidence="8" type="ORF">PCOR1329_LOCUS52647</name>
</gene>
<accession>A0ABN9V0C4</accession>
<comment type="caution">
    <text evidence="8">The sequence shown here is derived from an EMBL/GenBank/DDBJ whole genome shotgun (WGS) entry which is preliminary data.</text>
</comment>
<keyword evidence="2 4" id="KW-0863">Zinc-finger</keyword>
<evidence type="ECO:0000256" key="2">
    <source>
        <dbReference type="ARBA" id="ARBA00022771"/>
    </source>
</evidence>
<dbReference type="Proteomes" id="UP001189429">
    <property type="component" value="Unassembled WGS sequence"/>
</dbReference>
<keyword evidence="1" id="KW-0479">Metal-binding</keyword>